<proteinExistence type="predicted"/>
<keyword evidence="2" id="KW-1185">Reference proteome</keyword>
<name>A0A0P7IRR5_9RHOB</name>
<comment type="caution">
    <text evidence="1">The sequence shown here is derived from an EMBL/GenBank/DDBJ whole genome shotgun (WGS) entry which is preliminary data.</text>
</comment>
<dbReference type="EMBL" id="LKBA01000026">
    <property type="protein sequence ID" value="KPN61551.1"/>
    <property type="molecule type" value="Genomic_DNA"/>
</dbReference>
<evidence type="ECO:0000313" key="1">
    <source>
        <dbReference type="EMBL" id="KPN61551.1"/>
    </source>
</evidence>
<organism evidence="1 2">
    <name type="scientific">Aliiroseovarius crassostreae</name>
    <dbReference type="NCBI Taxonomy" id="154981"/>
    <lineage>
        <taxon>Bacteria</taxon>
        <taxon>Pseudomonadati</taxon>
        <taxon>Pseudomonadota</taxon>
        <taxon>Alphaproteobacteria</taxon>
        <taxon>Rhodobacterales</taxon>
        <taxon>Paracoccaceae</taxon>
        <taxon>Aliiroseovarius</taxon>
    </lineage>
</organism>
<dbReference type="AlphaFoldDB" id="A0A0P7IRR5"/>
<protein>
    <submittedName>
        <fullName evidence="1">Uncharacterized protein</fullName>
    </submittedName>
</protein>
<geneLocation type="plasmid" evidence="1 2">
    <name>unnamed</name>
</geneLocation>
<keyword evidence="1" id="KW-0614">Plasmid</keyword>
<evidence type="ECO:0000313" key="2">
    <source>
        <dbReference type="Proteomes" id="UP000050471"/>
    </source>
</evidence>
<accession>A0A0P7IRR5</accession>
<dbReference type="RefSeq" id="WP_055187153.1">
    <property type="nucleotide sequence ID" value="NZ_CM003503.1"/>
</dbReference>
<sequence>MCKTFTCVLSDKEATFADLKGGNASSMPRKSFDGLIGRRQRNKLSTATRIAGGLYSHFKLTALLEELGADPADTPIVIYNRYANWDYVADAMCGDLRMTLDGVNNYVATAWFPATVQGYLTIEHGNKGEAITIASADPDMKAAAIDSVFKRDAHGARKGVVIVGTFETVPGQIGGVTVDDARPCAFGAFSLVTAETTETQVETALSAHQELYSNVAA</sequence>
<gene>
    <name evidence="1" type="ORF">AKJ29_18385</name>
</gene>
<dbReference type="Proteomes" id="UP000050471">
    <property type="component" value="Plasmid unnamed"/>
</dbReference>
<dbReference type="OrthoDB" id="416758at2"/>
<reference evidence="1 2" key="1">
    <citation type="submission" date="2015-09" db="EMBL/GenBank/DDBJ databases">
        <title>Draft genome sequence of Aliiroseovarius crassostreae CV919-312TSm, the causative agent of Roseovarius Oyster Disease (formerly Juvenile Oyster Disease).</title>
        <authorList>
            <person name="Kessner L."/>
            <person name="Spinard E."/>
            <person name="Nelson D."/>
        </authorList>
    </citation>
    <scope>NUCLEOTIDE SEQUENCE [LARGE SCALE GENOMIC DNA]</scope>
    <source>
        <strain evidence="1 2">CV919-312</strain>
        <plasmid evidence="1 2">unnamed</plasmid>
    </source>
</reference>